<sequence length="108" mass="11706">MRARDSHSRLFFSRMPSPRGLAAATFPSGGSSGPRSFPSGGSGAGLPQAAHLHAAGRGDKRVLHWQPGGVRAGLILSRYASSRGPIRICYCYASYDFLRVRVHHRYVP</sequence>
<dbReference type="Gramene" id="TKW40200">
    <property type="protein sequence ID" value="TKW40200"/>
    <property type="gene ID" value="SEVIR_1G230400v2"/>
</dbReference>
<dbReference type="AlphaFoldDB" id="A0A4U6WBS4"/>
<reference evidence="2" key="1">
    <citation type="submission" date="2019-03" db="EMBL/GenBank/DDBJ databases">
        <title>WGS assembly of Setaria viridis.</title>
        <authorList>
            <person name="Huang P."/>
            <person name="Jenkins J."/>
            <person name="Grimwood J."/>
            <person name="Barry K."/>
            <person name="Healey A."/>
            <person name="Mamidi S."/>
            <person name="Sreedasyam A."/>
            <person name="Shu S."/>
            <person name="Feldman M."/>
            <person name="Wu J."/>
            <person name="Yu Y."/>
            <person name="Chen C."/>
            <person name="Johnson J."/>
            <person name="Rokhsar D."/>
            <person name="Baxter I."/>
            <person name="Schmutz J."/>
            <person name="Brutnell T."/>
            <person name="Kellogg E."/>
        </authorList>
    </citation>
    <scope>NUCLEOTIDE SEQUENCE [LARGE SCALE GENOMIC DNA]</scope>
</reference>
<evidence type="ECO:0000313" key="3">
    <source>
        <dbReference type="Proteomes" id="UP000298652"/>
    </source>
</evidence>
<organism evidence="2 3">
    <name type="scientific">Setaria viridis</name>
    <name type="common">Green bristlegrass</name>
    <name type="synonym">Setaria italica subsp. viridis</name>
    <dbReference type="NCBI Taxonomy" id="4556"/>
    <lineage>
        <taxon>Eukaryota</taxon>
        <taxon>Viridiplantae</taxon>
        <taxon>Streptophyta</taxon>
        <taxon>Embryophyta</taxon>
        <taxon>Tracheophyta</taxon>
        <taxon>Spermatophyta</taxon>
        <taxon>Magnoliopsida</taxon>
        <taxon>Liliopsida</taxon>
        <taxon>Poales</taxon>
        <taxon>Poaceae</taxon>
        <taxon>PACMAD clade</taxon>
        <taxon>Panicoideae</taxon>
        <taxon>Panicodae</taxon>
        <taxon>Paniceae</taxon>
        <taxon>Cenchrinae</taxon>
        <taxon>Setaria</taxon>
    </lineage>
</organism>
<dbReference type="Proteomes" id="UP000298652">
    <property type="component" value="Chromosome 1"/>
</dbReference>
<feature type="compositionally biased region" description="Low complexity" evidence="1">
    <location>
        <begin position="26"/>
        <end position="39"/>
    </location>
</feature>
<evidence type="ECO:0000256" key="1">
    <source>
        <dbReference type="SAM" id="MobiDB-lite"/>
    </source>
</evidence>
<feature type="region of interest" description="Disordered" evidence="1">
    <location>
        <begin position="19"/>
        <end position="51"/>
    </location>
</feature>
<protein>
    <submittedName>
        <fullName evidence="2">Uncharacterized protein</fullName>
    </submittedName>
</protein>
<keyword evidence="3" id="KW-1185">Reference proteome</keyword>
<accession>A0A4U6WBS4</accession>
<gene>
    <name evidence="2" type="ORF">SEVIR_1G230400v2</name>
</gene>
<name>A0A4U6WBS4_SETVI</name>
<evidence type="ECO:0000313" key="2">
    <source>
        <dbReference type="EMBL" id="TKW40200.1"/>
    </source>
</evidence>
<proteinExistence type="predicted"/>
<dbReference type="EMBL" id="CM016552">
    <property type="protein sequence ID" value="TKW40200.1"/>
    <property type="molecule type" value="Genomic_DNA"/>
</dbReference>